<proteinExistence type="inferred from homology"/>
<dbReference type="EMBL" id="ML977352">
    <property type="protein sequence ID" value="KAF2107702.1"/>
    <property type="molecule type" value="Genomic_DNA"/>
</dbReference>
<reference evidence="8" key="1">
    <citation type="journal article" date="2020" name="Stud. Mycol.">
        <title>101 Dothideomycetes genomes: a test case for predicting lifestyles and emergence of pathogens.</title>
        <authorList>
            <person name="Haridas S."/>
            <person name="Albert R."/>
            <person name="Binder M."/>
            <person name="Bloem J."/>
            <person name="Labutti K."/>
            <person name="Salamov A."/>
            <person name="Andreopoulos B."/>
            <person name="Baker S."/>
            <person name="Barry K."/>
            <person name="Bills G."/>
            <person name="Bluhm B."/>
            <person name="Cannon C."/>
            <person name="Castanera R."/>
            <person name="Culley D."/>
            <person name="Daum C."/>
            <person name="Ezra D."/>
            <person name="Gonzalez J."/>
            <person name="Henrissat B."/>
            <person name="Kuo A."/>
            <person name="Liang C."/>
            <person name="Lipzen A."/>
            <person name="Lutzoni F."/>
            <person name="Magnuson J."/>
            <person name="Mondo S."/>
            <person name="Nolan M."/>
            <person name="Ohm R."/>
            <person name="Pangilinan J."/>
            <person name="Park H.-J."/>
            <person name="Ramirez L."/>
            <person name="Alfaro M."/>
            <person name="Sun H."/>
            <person name="Tritt A."/>
            <person name="Yoshinaga Y."/>
            <person name="Zwiers L.-H."/>
            <person name="Turgeon B."/>
            <person name="Goodwin S."/>
            <person name="Spatafora J."/>
            <person name="Crous P."/>
            <person name="Grigoriev I."/>
        </authorList>
    </citation>
    <scope>NUCLEOTIDE SEQUENCE</scope>
    <source>
        <strain evidence="8">CBS 627.86</strain>
    </source>
</reference>
<dbReference type="SUPFAM" id="SSF51197">
    <property type="entry name" value="Clavaminate synthase-like"/>
    <property type="match status" value="1"/>
</dbReference>
<dbReference type="GO" id="GO:0005737">
    <property type="term" value="C:cytoplasm"/>
    <property type="evidence" value="ECO:0007669"/>
    <property type="project" value="TreeGrafter"/>
</dbReference>
<dbReference type="Proteomes" id="UP000799770">
    <property type="component" value="Unassembled WGS sequence"/>
</dbReference>
<organism evidence="8 9">
    <name type="scientific">Lophiotrema nucula</name>
    <dbReference type="NCBI Taxonomy" id="690887"/>
    <lineage>
        <taxon>Eukaryota</taxon>
        <taxon>Fungi</taxon>
        <taxon>Dikarya</taxon>
        <taxon>Ascomycota</taxon>
        <taxon>Pezizomycotina</taxon>
        <taxon>Dothideomycetes</taxon>
        <taxon>Pleosporomycetidae</taxon>
        <taxon>Pleosporales</taxon>
        <taxon>Lophiotremataceae</taxon>
        <taxon>Lophiotrema</taxon>
    </lineage>
</organism>
<dbReference type="PANTHER" id="PTHR30468">
    <property type="entry name" value="ALPHA-KETOGLUTARATE-DEPENDENT SULFONATE DIOXYGENASE"/>
    <property type="match status" value="1"/>
</dbReference>
<keyword evidence="9" id="KW-1185">Reference proteome</keyword>
<comment type="cofactor">
    <cofactor evidence="1">
        <name>Fe(2+)</name>
        <dbReference type="ChEBI" id="CHEBI:29033"/>
    </cofactor>
</comment>
<dbReference type="Pfam" id="PF02668">
    <property type="entry name" value="TauD"/>
    <property type="match status" value="1"/>
</dbReference>
<keyword evidence="3" id="KW-0479">Metal-binding</keyword>
<feature type="domain" description="TauD/TfdA-like" evidence="7">
    <location>
        <begin position="131"/>
        <end position="401"/>
    </location>
</feature>
<gene>
    <name evidence="8" type="ORF">BDV96DRAFT_693192</name>
</gene>
<dbReference type="AlphaFoldDB" id="A0A6A5YKK8"/>
<evidence type="ECO:0000256" key="3">
    <source>
        <dbReference type="ARBA" id="ARBA00022723"/>
    </source>
</evidence>
<keyword evidence="4" id="KW-0223">Dioxygenase</keyword>
<dbReference type="FunFam" id="3.60.130.10:FF:000003">
    <property type="entry name" value="Alpha-ketoglutarate-dependent taurine dioxygenase"/>
    <property type="match status" value="1"/>
</dbReference>
<name>A0A6A5YKK8_9PLEO</name>
<keyword evidence="5" id="KW-0560">Oxidoreductase</keyword>
<accession>A0A6A5YKK8</accession>
<evidence type="ECO:0000313" key="8">
    <source>
        <dbReference type="EMBL" id="KAF2107702.1"/>
    </source>
</evidence>
<dbReference type="InterPro" id="IPR003819">
    <property type="entry name" value="TauD/TfdA-like"/>
</dbReference>
<comment type="similarity">
    <text evidence="2">Belongs to the TfdA dioxygenase family.</text>
</comment>
<keyword evidence="6" id="KW-0408">Iron</keyword>
<dbReference type="Gene3D" id="3.60.130.10">
    <property type="entry name" value="Clavaminate synthase-like"/>
    <property type="match status" value="1"/>
</dbReference>
<sequence length="426" mass="47915">MATTTVTETKPAETISLSVEDKPKYTKVPGGWEVSYKGYTWFTGTIPNEDFVPPPDFEISSMSEQVPINPKGQTELPQKLNVDYTKYKYEHFLAHTTLTKETPYEPYDHVDCAGRADPEKKSLFAAIKEKKDMTPNIGTEVRGVQLSQLTSAQKDELSLWAAERGVLVFRDQDFVDQSPEFLKQYGSHFGRLHVHSFGSHVKGHPEILSNLRDSDKTVFDSYSAGMLTTTRWHSDMTYEANPMGTTFLAALSVPDCGGDTLYLNSMAAYDALSTPMKSFLETLSAIHSGARQSVHGKKKSPYRRDLVESIHPLIRKHPVTGRKALWFPPEYISGIVGLKREESNAITDMLYRHLQGSLDFHTRVKWEEGTVVVYDNRMVMHSVVLDYPLGEGEKRHHIRITPQAERPVPASRGVGEEVGMVYDPTG</sequence>
<evidence type="ECO:0000259" key="7">
    <source>
        <dbReference type="Pfam" id="PF02668"/>
    </source>
</evidence>
<evidence type="ECO:0000313" key="9">
    <source>
        <dbReference type="Proteomes" id="UP000799770"/>
    </source>
</evidence>
<dbReference type="GO" id="GO:0046872">
    <property type="term" value="F:metal ion binding"/>
    <property type="evidence" value="ECO:0007669"/>
    <property type="project" value="UniProtKB-KW"/>
</dbReference>
<dbReference type="InterPro" id="IPR051323">
    <property type="entry name" value="AtsK-like"/>
</dbReference>
<evidence type="ECO:0000256" key="4">
    <source>
        <dbReference type="ARBA" id="ARBA00022964"/>
    </source>
</evidence>
<evidence type="ECO:0000256" key="1">
    <source>
        <dbReference type="ARBA" id="ARBA00001954"/>
    </source>
</evidence>
<evidence type="ECO:0000256" key="5">
    <source>
        <dbReference type="ARBA" id="ARBA00023002"/>
    </source>
</evidence>
<dbReference type="GO" id="GO:0016706">
    <property type="term" value="F:2-oxoglutarate-dependent dioxygenase activity"/>
    <property type="evidence" value="ECO:0007669"/>
    <property type="project" value="TreeGrafter"/>
</dbReference>
<evidence type="ECO:0000256" key="6">
    <source>
        <dbReference type="ARBA" id="ARBA00023004"/>
    </source>
</evidence>
<protein>
    <recommendedName>
        <fullName evidence="7">TauD/TfdA-like domain-containing protein</fullName>
    </recommendedName>
</protein>
<dbReference type="InterPro" id="IPR042098">
    <property type="entry name" value="TauD-like_sf"/>
</dbReference>
<dbReference type="OrthoDB" id="10257314at2759"/>
<evidence type="ECO:0000256" key="2">
    <source>
        <dbReference type="ARBA" id="ARBA00005896"/>
    </source>
</evidence>
<dbReference type="PANTHER" id="PTHR30468:SF1">
    <property type="entry name" value="ALPHA-KETOGLUTARATE-DEPENDENT SULFONATE DIOXYGENASE"/>
    <property type="match status" value="1"/>
</dbReference>